<feature type="non-terminal residue" evidence="2">
    <location>
        <position position="1"/>
    </location>
</feature>
<feature type="region of interest" description="Disordered" evidence="1">
    <location>
        <begin position="1"/>
        <end position="172"/>
    </location>
</feature>
<feature type="compositionally biased region" description="Low complexity" evidence="1">
    <location>
        <begin position="34"/>
        <end position="48"/>
    </location>
</feature>
<dbReference type="EMBL" id="CAUYUJ010017615">
    <property type="protein sequence ID" value="CAK0876296.1"/>
    <property type="molecule type" value="Genomic_DNA"/>
</dbReference>
<feature type="compositionally biased region" description="Basic and acidic residues" evidence="1">
    <location>
        <begin position="72"/>
        <end position="90"/>
    </location>
</feature>
<evidence type="ECO:0000313" key="2">
    <source>
        <dbReference type="EMBL" id="CAK0876296.1"/>
    </source>
</evidence>
<name>A0ABN9VS59_9DINO</name>
<comment type="caution">
    <text evidence="2">The sequence shown here is derived from an EMBL/GenBank/DDBJ whole genome shotgun (WGS) entry which is preliminary data.</text>
</comment>
<keyword evidence="3" id="KW-1185">Reference proteome</keyword>
<feature type="compositionally biased region" description="Basic and acidic residues" evidence="1">
    <location>
        <begin position="104"/>
        <end position="116"/>
    </location>
</feature>
<evidence type="ECO:0000256" key="1">
    <source>
        <dbReference type="SAM" id="MobiDB-lite"/>
    </source>
</evidence>
<sequence>PSLAALGHRATRSSSQGGRPAHPSRAGAAGQPLRARAQGRGTRGACCAWSSPGRPLGGRTDAPGQPGQEGYSIKKEDGGARGDRAARRDGPAGPPGSVGAPDAAARREADPFRRDGGPANFEVNAEPEGPADRFREDAAVHDRGPRGEGEADGRPGRCRAPALQHGAGMDPR</sequence>
<organism evidence="2 3">
    <name type="scientific">Prorocentrum cordatum</name>
    <dbReference type="NCBI Taxonomy" id="2364126"/>
    <lineage>
        <taxon>Eukaryota</taxon>
        <taxon>Sar</taxon>
        <taxon>Alveolata</taxon>
        <taxon>Dinophyceae</taxon>
        <taxon>Prorocentrales</taxon>
        <taxon>Prorocentraceae</taxon>
        <taxon>Prorocentrum</taxon>
    </lineage>
</organism>
<feature type="compositionally biased region" description="Basic and acidic residues" evidence="1">
    <location>
        <begin position="130"/>
        <end position="155"/>
    </location>
</feature>
<dbReference type="Proteomes" id="UP001189429">
    <property type="component" value="Unassembled WGS sequence"/>
</dbReference>
<protein>
    <submittedName>
        <fullName evidence="2">Uncharacterized protein</fullName>
    </submittedName>
</protein>
<evidence type="ECO:0000313" key="3">
    <source>
        <dbReference type="Proteomes" id="UP001189429"/>
    </source>
</evidence>
<feature type="non-terminal residue" evidence="2">
    <location>
        <position position="172"/>
    </location>
</feature>
<proteinExistence type="predicted"/>
<gene>
    <name evidence="2" type="ORF">PCOR1329_LOCUS60724</name>
</gene>
<accession>A0ABN9VS59</accession>
<reference evidence="2" key="1">
    <citation type="submission" date="2023-10" db="EMBL/GenBank/DDBJ databases">
        <authorList>
            <person name="Chen Y."/>
            <person name="Shah S."/>
            <person name="Dougan E. K."/>
            <person name="Thang M."/>
            <person name="Chan C."/>
        </authorList>
    </citation>
    <scope>NUCLEOTIDE SEQUENCE [LARGE SCALE GENOMIC DNA]</scope>
</reference>